<reference evidence="2" key="1">
    <citation type="submission" date="2016-11" db="EMBL/GenBank/DDBJ databases">
        <authorList>
            <person name="Jaros S."/>
            <person name="Januszkiewicz K."/>
            <person name="Wedrychowicz H."/>
        </authorList>
    </citation>
    <scope>NUCLEOTIDE SEQUENCE [LARGE SCALE GENOMIC DNA]</scope>
    <source>
        <strain evidence="2">DSM 7057</strain>
    </source>
</reference>
<proteinExistence type="predicted"/>
<organism evidence="1 2">
    <name type="scientific">Desulfovibrio desulfuricans</name>
    <dbReference type="NCBI Taxonomy" id="876"/>
    <lineage>
        <taxon>Bacteria</taxon>
        <taxon>Pseudomonadati</taxon>
        <taxon>Thermodesulfobacteriota</taxon>
        <taxon>Desulfovibrionia</taxon>
        <taxon>Desulfovibrionales</taxon>
        <taxon>Desulfovibrionaceae</taxon>
        <taxon>Desulfovibrio</taxon>
    </lineage>
</organism>
<comment type="caution">
    <text evidence="1">The sequence shown here is derived from an EMBL/GenBank/DDBJ whole genome shotgun (WGS) entry which is preliminary data.</text>
</comment>
<accession>A0AA94HVH5</accession>
<dbReference type="EMBL" id="FPIW01000122">
    <property type="protein sequence ID" value="SFW75743.1"/>
    <property type="molecule type" value="Genomic_DNA"/>
</dbReference>
<gene>
    <name evidence="1" type="ORF">SAMN02910291_02935</name>
</gene>
<name>A0AA94HVH5_DESDE</name>
<evidence type="ECO:0000313" key="1">
    <source>
        <dbReference type="EMBL" id="SFW75743.1"/>
    </source>
</evidence>
<dbReference type="Proteomes" id="UP000182680">
    <property type="component" value="Unassembled WGS sequence"/>
</dbReference>
<protein>
    <submittedName>
        <fullName evidence="1">Uncharacterized protein</fullName>
    </submittedName>
</protein>
<dbReference type="Pfam" id="PF16143">
    <property type="entry name" value="DUF4851"/>
    <property type="match status" value="1"/>
</dbReference>
<sequence length="213" mass="23843">MPVLVSRARPVVTFAPAKDMRLIAAGWCSLSPETRLSVPGNGRLWFSAYKNDVSLLITALAETEVPWLWEAAHHSSFPVLRGGATPYKGETLHETLYTLTADADPFYPLQAAVKDTTSLVYRAKLLLNFQNMQVIVEYREPINQEQTRGIAYDLPYLNAFQERGRTACSIVLPGKSNGDVLPRRIDKIPVADKAISRIKLSRWTGEMQRRGSL</sequence>
<dbReference type="InterPro" id="IPR032323">
    <property type="entry name" value="DUF4851"/>
</dbReference>
<dbReference type="AlphaFoldDB" id="A0AA94HVH5"/>
<evidence type="ECO:0000313" key="2">
    <source>
        <dbReference type="Proteomes" id="UP000182680"/>
    </source>
</evidence>